<dbReference type="RefSeq" id="WP_211335260.1">
    <property type="nucleotide sequence ID" value="NZ_FOFT01000002.1"/>
</dbReference>
<organism evidence="3 4">
    <name type="scientific">Lentzea flaviverrucosa</name>
    <dbReference type="NCBI Taxonomy" id="200379"/>
    <lineage>
        <taxon>Bacteria</taxon>
        <taxon>Bacillati</taxon>
        <taxon>Actinomycetota</taxon>
        <taxon>Actinomycetes</taxon>
        <taxon>Pseudonocardiales</taxon>
        <taxon>Pseudonocardiaceae</taxon>
        <taxon>Lentzea</taxon>
    </lineage>
</organism>
<dbReference type="SUPFAM" id="SSF54427">
    <property type="entry name" value="NTF2-like"/>
    <property type="match status" value="1"/>
</dbReference>
<dbReference type="InterPro" id="IPR032710">
    <property type="entry name" value="NTF2-like_dom_sf"/>
</dbReference>
<dbReference type="Pfam" id="PF13474">
    <property type="entry name" value="SnoaL_3"/>
    <property type="match status" value="1"/>
</dbReference>
<reference evidence="4" key="1">
    <citation type="submission" date="2016-10" db="EMBL/GenBank/DDBJ databases">
        <authorList>
            <person name="Varghese N."/>
            <person name="Submissions S."/>
        </authorList>
    </citation>
    <scope>NUCLEOTIDE SEQUENCE [LARGE SCALE GENOMIC DNA]</scope>
    <source>
        <strain evidence="4">CGMCC 4.578</strain>
    </source>
</reference>
<dbReference type="Gene3D" id="3.10.450.50">
    <property type="match status" value="1"/>
</dbReference>
<proteinExistence type="predicted"/>
<dbReference type="AlphaFoldDB" id="A0A1H9HJF3"/>
<dbReference type="Proteomes" id="UP000199028">
    <property type="component" value="Unassembled WGS sequence"/>
</dbReference>
<gene>
    <name evidence="3" type="ORF">SAMN05216195_102900</name>
</gene>
<feature type="region of interest" description="Disordered" evidence="1">
    <location>
        <begin position="1"/>
        <end position="28"/>
    </location>
</feature>
<protein>
    <submittedName>
        <fullName evidence="3">SnoaL-like domain-containing protein</fullName>
    </submittedName>
</protein>
<feature type="domain" description="SnoaL-like" evidence="2">
    <location>
        <begin position="94"/>
        <end position="212"/>
    </location>
</feature>
<keyword evidence="4" id="KW-1185">Reference proteome</keyword>
<evidence type="ECO:0000256" key="1">
    <source>
        <dbReference type="SAM" id="MobiDB-lite"/>
    </source>
</evidence>
<name>A0A1H9HJF3_9PSEU</name>
<accession>A0A1H9HJF3</accession>
<evidence type="ECO:0000313" key="4">
    <source>
        <dbReference type="Proteomes" id="UP000199028"/>
    </source>
</evidence>
<dbReference type="EMBL" id="FOFT01000002">
    <property type="protein sequence ID" value="SEQ62447.1"/>
    <property type="molecule type" value="Genomic_DNA"/>
</dbReference>
<evidence type="ECO:0000313" key="3">
    <source>
        <dbReference type="EMBL" id="SEQ62447.1"/>
    </source>
</evidence>
<sequence>MDLCGSAAGMTSEQQRRSHRGLRVTTTDTEEEQSVATVGRLATLLIGELIVTEIQDFGRQLSEFARGLLGSSGGSGEGEVFESDANAELEIRGFLADLQVAYSRGDIDYILNTIADEFTTYELVAVNGRPLKITGRENMRTYLSTLFPTSTDSQIKTIFATQAIATPTLGLVNEEGDVVITRADHKEHQPLYSSALAVKTADGWKWRHWHMSEAGPRFRVNLGGQPIDDNGRVIPGARVVVENGLGRVVVDGQTDGGGTAPRD</sequence>
<evidence type="ECO:0000259" key="2">
    <source>
        <dbReference type="Pfam" id="PF13474"/>
    </source>
</evidence>
<dbReference type="InterPro" id="IPR037401">
    <property type="entry name" value="SnoaL-like"/>
</dbReference>